<evidence type="ECO:0000256" key="1">
    <source>
        <dbReference type="SAM" id="MobiDB-lite"/>
    </source>
</evidence>
<comment type="caution">
    <text evidence="2">The sequence shown here is derived from an EMBL/GenBank/DDBJ whole genome shotgun (WGS) entry which is preliminary data.</text>
</comment>
<organism evidence="2 3">
    <name type="scientific">Symbiodinium natans</name>
    <dbReference type="NCBI Taxonomy" id="878477"/>
    <lineage>
        <taxon>Eukaryota</taxon>
        <taxon>Sar</taxon>
        <taxon>Alveolata</taxon>
        <taxon>Dinophyceae</taxon>
        <taxon>Suessiales</taxon>
        <taxon>Symbiodiniaceae</taxon>
        <taxon>Symbiodinium</taxon>
    </lineage>
</organism>
<protein>
    <submittedName>
        <fullName evidence="2">Uncharacterized protein</fullName>
    </submittedName>
</protein>
<name>A0A812PY66_9DINO</name>
<dbReference type="AlphaFoldDB" id="A0A812PY66"/>
<gene>
    <name evidence="2" type="ORF">SNAT2548_LOCUS18499</name>
</gene>
<proteinExistence type="predicted"/>
<keyword evidence="3" id="KW-1185">Reference proteome</keyword>
<dbReference type="EMBL" id="CAJNDS010002146">
    <property type="protein sequence ID" value="CAE7350977.1"/>
    <property type="molecule type" value="Genomic_DNA"/>
</dbReference>
<reference evidence="2" key="1">
    <citation type="submission" date="2021-02" db="EMBL/GenBank/DDBJ databases">
        <authorList>
            <person name="Dougan E. K."/>
            <person name="Rhodes N."/>
            <person name="Thang M."/>
            <person name="Chan C."/>
        </authorList>
    </citation>
    <scope>NUCLEOTIDE SEQUENCE</scope>
</reference>
<evidence type="ECO:0000313" key="3">
    <source>
        <dbReference type="Proteomes" id="UP000604046"/>
    </source>
</evidence>
<sequence length="179" mass="19925">MTTVVEYLRQRCRKRGRGLNLTLPPDWHTQGIYCLGGEVQKGGRIEISQRWTGHKISIDVSSLPPCDSMCDLYIGRNWSEQEAEVVSSTCLGQQAFRFGVLFPCHSHEIGSHEIGGADPVTPPPATPPSKKARKRPEDLQPRSLSFELPKRQHGREASQTMSEVDVQAPPPPGPDKKPY</sequence>
<evidence type="ECO:0000313" key="2">
    <source>
        <dbReference type="EMBL" id="CAE7350977.1"/>
    </source>
</evidence>
<accession>A0A812PY66</accession>
<feature type="region of interest" description="Disordered" evidence="1">
    <location>
        <begin position="111"/>
        <end position="179"/>
    </location>
</feature>
<dbReference type="Proteomes" id="UP000604046">
    <property type="component" value="Unassembled WGS sequence"/>
</dbReference>